<keyword evidence="1" id="KW-0863">Zinc-finger</keyword>
<dbReference type="EMBL" id="ML977527">
    <property type="protein sequence ID" value="KAF2123501.1"/>
    <property type="molecule type" value="Genomic_DNA"/>
</dbReference>
<keyword evidence="4" id="KW-1185">Reference proteome</keyword>
<dbReference type="SUPFAM" id="SSF57850">
    <property type="entry name" value="RING/U-box"/>
    <property type="match status" value="1"/>
</dbReference>
<dbReference type="GO" id="GO:0036297">
    <property type="term" value="P:interstrand cross-link repair"/>
    <property type="evidence" value="ECO:0007669"/>
    <property type="project" value="InterPro"/>
</dbReference>
<gene>
    <name evidence="3" type="ORF">P153DRAFT_303863</name>
</gene>
<evidence type="ECO:0000259" key="2">
    <source>
        <dbReference type="PROSITE" id="PS50089"/>
    </source>
</evidence>
<dbReference type="GO" id="GO:0016567">
    <property type="term" value="P:protein ubiquitination"/>
    <property type="evidence" value="ECO:0007669"/>
    <property type="project" value="InterPro"/>
</dbReference>
<accession>A0A6A5ZYV5</accession>
<dbReference type="InterPro" id="IPR037381">
    <property type="entry name" value="RFWD3"/>
</dbReference>
<dbReference type="InterPro" id="IPR013083">
    <property type="entry name" value="Znf_RING/FYVE/PHD"/>
</dbReference>
<proteinExistence type="predicted"/>
<feature type="domain" description="RING-type" evidence="2">
    <location>
        <begin position="15"/>
        <end position="60"/>
    </location>
</feature>
<dbReference type="PROSITE" id="PS50089">
    <property type="entry name" value="ZF_RING_2"/>
    <property type="match status" value="1"/>
</dbReference>
<dbReference type="InterPro" id="IPR001841">
    <property type="entry name" value="Znf_RING"/>
</dbReference>
<evidence type="ECO:0000313" key="3">
    <source>
        <dbReference type="EMBL" id="KAF2123501.1"/>
    </source>
</evidence>
<dbReference type="PANTHER" id="PTHR16047">
    <property type="entry name" value="RFWD3 PROTEIN"/>
    <property type="match status" value="1"/>
</dbReference>
<keyword evidence="1" id="KW-0479">Metal-binding</keyword>
<name>A0A6A5ZYV5_9PLEO</name>
<dbReference type="GO" id="GO:0005634">
    <property type="term" value="C:nucleus"/>
    <property type="evidence" value="ECO:0007669"/>
    <property type="project" value="InterPro"/>
</dbReference>
<sequence>MDAFIDTQLHPVDTCVVCTEPFSAKHQPVTLPCKHIFGHECIKKWLRSGRGNTSSCPNCRFVFFEKKNPKAAFDAPSIWKALCDQPPERLHAFMGKVWDGLRVLWQRKPDGKFSVTEILDQAIIPALVQTASGSGAQIQEQDALADCYNLVAASWDSLGRPNSAHGLAIPLVRLARLMSAASSMLPKWLTTVPRTNRLFWKANACLGLTEEKINWDCLMEAAKLENERYFPLLHLYTMLASQSIAHNAQPTQWPVRRHEVMNLVLERCCVKVGGDHWKGKPSNQFKDVLVVVYEELRRYHLEKNRMSLRGHDGEEGVVKGVWALSSWIVRKDGAAR</sequence>
<dbReference type="PANTHER" id="PTHR16047:SF7">
    <property type="entry name" value="E3 UBIQUITIN-PROTEIN LIGASE RFWD3"/>
    <property type="match status" value="1"/>
</dbReference>
<dbReference type="RefSeq" id="XP_033517895.1">
    <property type="nucleotide sequence ID" value="XM_033664547.1"/>
</dbReference>
<dbReference type="AlphaFoldDB" id="A0A6A5ZYV5"/>
<reference evidence="3" key="1">
    <citation type="journal article" date="2020" name="Stud. Mycol.">
        <title>101 Dothideomycetes genomes: a test case for predicting lifestyles and emergence of pathogens.</title>
        <authorList>
            <person name="Haridas S."/>
            <person name="Albert R."/>
            <person name="Binder M."/>
            <person name="Bloem J."/>
            <person name="Labutti K."/>
            <person name="Salamov A."/>
            <person name="Andreopoulos B."/>
            <person name="Baker S."/>
            <person name="Barry K."/>
            <person name="Bills G."/>
            <person name="Bluhm B."/>
            <person name="Cannon C."/>
            <person name="Castanera R."/>
            <person name="Culley D."/>
            <person name="Daum C."/>
            <person name="Ezra D."/>
            <person name="Gonzalez J."/>
            <person name="Henrissat B."/>
            <person name="Kuo A."/>
            <person name="Liang C."/>
            <person name="Lipzen A."/>
            <person name="Lutzoni F."/>
            <person name="Magnuson J."/>
            <person name="Mondo S."/>
            <person name="Nolan M."/>
            <person name="Ohm R."/>
            <person name="Pangilinan J."/>
            <person name="Park H.-J."/>
            <person name="Ramirez L."/>
            <person name="Alfaro M."/>
            <person name="Sun H."/>
            <person name="Tritt A."/>
            <person name="Yoshinaga Y."/>
            <person name="Zwiers L.-H."/>
            <person name="Turgeon B."/>
            <person name="Goodwin S."/>
            <person name="Spatafora J."/>
            <person name="Crous P."/>
            <person name="Grigoriev I."/>
        </authorList>
    </citation>
    <scope>NUCLEOTIDE SEQUENCE</scope>
    <source>
        <strain evidence="3">CBS 119687</strain>
    </source>
</reference>
<organism evidence="3 4">
    <name type="scientific">Dothidotthia symphoricarpi CBS 119687</name>
    <dbReference type="NCBI Taxonomy" id="1392245"/>
    <lineage>
        <taxon>Eukaryota</taxon>
        <taxon>Fungi</taxon>
        <taxon>Dikarya</taxon>
        <taxon>Ascomycota</taxon>
        <taxon>Pezizomycotina</taxon>
        <taxon>Dothideomycetes</taxon>
        <taxon>Pleosporomycetidae</taxon>
        <taxon>Pleosporales</taxon>
        <taxon>Dothidotthiaceae</taxon>
        <taxon>Dothidotthia</taxon>
    </lineage>
</organism>
<dbReference type="GO" id="GO:0008270">
    <property type="term" value="F:zinc ion binding"/>
    <property type="evidence" value="ECO:0007669"/>
    <property type="project" value="UniProtKB-KW"/>
</dbReference>
<dbReference type="SMART" id="SM00184">
    <property type="entry name" value="RING"/>
    <property type="match status" value="1"/>
</dbReference>
<dbReference type="Pfam" id="PF13639">
    <property type="entry name" value="zf-RING_2"/>
    <property type="match status" value="1"/>
</dbReference>
<keyword evidence="1" id="KW-0862">Zinc</keyword>
<dbReference type="GO" id="GO:0004842">
    <property type="term" value="F:ubiquitin-protein transferase activity"/>
    <property type="evidence" value="ECO:0007669"/>
    <property type="project" value="InterPro"/>
</dbReference>
<dbReference type="OrthoDB" id="8062037at2759"/>
<dbReference type="Proteomes" id="UP000799771">
    <property type="component" value="Unassembled WGS sequence"/>
</dbReference>
<dbReference type="GeneID" id="54404979"/>
<protein>
    <recommendedName>
        <fullName evidence="2">RING-type domain-containing protein</fullName>
    </recommendedName>
</protein>
<evidence type="ECO:0000256" key="1">
    <source>
        <dbReference type="PROSITE-ProRule" id="PRU00175"/>
    </source>
</evidence>
<evidence type="ECO:0000313" key="4">
    <source>
        <dbReference type="Proteomes" id="UP000799771"/>
    </source>
</evidence>
<dbReference type="Gene3D" id="3.30.40.10">
    <property type="entry name" value="Zinc/RING finger domain, C3HC4 (zinc finger)"/>
    <property type="match status" value="1"/>
</dbReference>